<dbReference type="Pfam" id="PF13566">
    <property type="entry name" value="DUF4130"/>
    <property type="match status" value="1"/>
</dbReference>
<dbReference type="AlphaFoldDB" id="A0A212IUR8"/>
<gene>
    <name evidence="2" type="ORF">KL86DPRO_10105</name>
</gene>
<evidence type="ECO:0000259" key="1">
    <source>
        <dbReference type="Pfam" id="PF13566"/>
    </source>
</evidence>
<protein>
    <recommendedName>
        <fullName evidence="1">DUF4130 domain-containing protein</fullName>
    </recommendedName>
</protein>
<feature type="domain" description="DUF4130" evidence="1">
    <location>
        <begin position="86"/>
        <end position="254"/>
    </location>
</feature>
<evidence type="ECO:0000313" key="2">
    <source>
        <dbReference type="EMBL" id="SBV90899.1"/>
    </source>
</evidence>
<dbReference type="InterPro" id="IPR025404">
    <property type="entry name" value="DUF4130"/>
</dbReference>
<reference evidence="2" key="1">
    <citation type="submission" date="2016-04" db="EMBL/GenBank/DDBJ databases">
        <authorList>
            <person name="Evans L.H."/>
            <person name="Alamgir A."/>
            <person name="Owens N."/>
            <person name="Weber N.D."/>
            <person name="Virtaneva K."/>
            <person name="Barbian K."/>
            <person name="Babar A."/>
            <person name="Rosenke K."/>
        </authorList>
    </citation>
    <scope>NUCLEOTIDE SEQUENCE</scope>
    <source>
        <strain evidence="2">86</strain>
    </source>
</reference>
<dbReference type="InterPro" id="IPR023875">
    <property type="entry name" value="DNA_repair_put"/>
</dbReference>
<dbReference type="NCBIfam" id="TIGR03915">
    <property type="entry name" value="SAM_7_link_chp"/>
    <property type="match status" value="1"/>
</dbReference>
<organism evidence="2">
    <name type="scientific">uncultured delta proteobacterium</name>
    <dbReference type="NCBI Taxonomy" id="34034"/>
    <lineage>
        <taxon>Bacteria</taxon>
        <taxon>Deltaproteobacteria</taxon>
        <taxon>environmental samples</taxon>
    </lineage>
</organism>
<sequence length="259" mass="29364">MAMLAFRYDNTFEGLLSAVFDAYTRKEFPEIILEPGVIPPLTVSAIREVATSRPKADRVFAGLGKRLSREGKNTVLLAFLAETEGTATHLFRYICKAFDAPPGVTVEADFTDGDILAVDQAARKVFAEHHRLLGFARFQKTADNIFFSAISPRYNVLALLLPHFMDRFASHPWVIYDAGRGFGFYHENGTISDMSLNGELLTSGMLPDRLLAEDEKAFQEIWQEYLRAATIKERMNVTLQARCLPRRFWPYMTEMRSHG</sequence>
<accession>A0A212IUR8</accession>
<proteinExistence type="predicted"/>
<name>A0A212IUR8_9DELT</name>
<dbReference type="EMBL" id="FLUQ01000001">
    <property type="protein sequence ID" value="SBV90899.1"/>
    <property type="molecule type" value="Genomic_DNA"/>
</dbReference>